<evidence type="ECO:0000256" key="1">
    <source>
        <dbReference type="SAM" id="MobiDB-lite"/>
    </source>
</evidence>
<comment type="caution">
    <text evidence="2">The sequence shown here is derived from an EMBL/GenBank/DDBJ whole genome shotgun (WGS) entry which is preliminary data.</text>
</comment>
<evidence type="ECO:0000313" key="3">
    <source>
        <dbReference type="Proteomes" id="UP001472677"/>
    </source>
</evidence>
<gene>
    <name evidence="2" type="ORF">V6N12_015197</name>
</gene>
<protein>
    <submittedName>
        <fullName evidence="2">Uncharacterized protein</fullName>
    </submittedName>
</protein>
<feature type="region of interest" description="Disordered" evidence="1">
    <location>
        <begin position="113"/>
        <end position="137"/>
    </location>
</feature>
<organism evidence="2 3">
    <name type="scientific">Hibiscus sabdariffa</name>
    <name type="common">roselle</name>
    <dbReference type="NCBI Taxonomy" id="183260"/>
    <lineage>
        <taxon>Eukaryota</taxon>
        <taxon>Viridiplantae</taxon>
        <taxon>Streptophyta</taxon>
        <taxon>Embryophyta</taxon>
        <taxon>Tracheophyta</taxon>
        <taxon>Spermatophyta</taxon>
        <taxon>Magnoliopsida</taxon>
        <taxon>eudicotyledons</taxon>
        <taxon>Gunneridae</taxon>
        <taxon>Pentapetalae</taxon>
        <taxon>rosids</taxon>
        <taxon>malvids</taxon>
        <taxon>Malvales</taxon>
        <taxon>Malvaceae</taxon>
        <taxon>Malvoideae</taxon>
        <taxon>Hibiscus</taxon>
    </lineage>
</organism>
<keyword evidence="3" id="KW-1185">Reference proteome</keyword>
<name>A0ABR2DMF4_9ROSI</name>
<dbReference type="EMBL" id="JBBPBM010000024">
    <property type="protein sequence ID" value="KAK8542607.1"/>
    <property type="molecule type" value="Genomic_DNA"/>
</dbReference>
<evidence type="ECO:0000313" key="2">
    <source>
        <dbReference type="EMBL" id="KAK8542607.1"/>
    </source>
</evidence>
<proteinExistence type="predicted"/>
<accession>A0ABR2DMF4</accession>
<dbReference type="Proteomes" id="UP001472677">
    <property type="component" value="Unassembled WGS sequence"/>
</dbReference>
<reference evidence="2 3" key="1">
    <citation type="journal article" date="2024" name="G3 (Bethesda)">
        <title>Genome assembly of Hibiscus sabdariffa L. provides insights into metabolisms of medicinal natural products.</title>
        <authorList>
            <person name="Kim T."/>
        </authorList>
    </citation>
    <scope>NUCLEOTIDE SEQUENCE [LARGE SCALE GENOMIC DNA]</scope>
    <source>
        <strain evidence="2">TK-2024</strain>
        <tissue evidence="2">Old leaves</tissue>
    </source>
</reference>
<sequence>MIVVKVNREKIGKLSREILSVKESIGKMKLASLQEQQEQAKTFAEKDSLRNLEVKLYQTADLMENAKASGLESVQAITSELNGAKGSLQNVVYKESSLRSLVESRPRECEERAFGIEGGGSENRVHSWEPACQASEK</sequence>